<gene>
    <name evidence="6" type="primary">omp512</name>
</gene>
<evidence type="ECO:0000313" key="6">
    <source>
        <dbReference type="EMBL" id="SFZ71339.1"/>
    </source>
</evidence>
<keyword evidence="3" id="KW-0472">Membrane</keyword>
<dbReference type="InterPro" id="IPR050810">
    <property type="entry name" value="Bact_Secretion_Sys_Channel"/>
</dbReference>
<comment type="subcellular location">
    <subcellularLocation>
        <location evidence="1">Membrane</location>
    </subcellularLocation>
</comment>
<evidence type="ECO:0000259" key="4">
    <source>
        <dbReference type="Pfam" id="PF00263"/>
    </source>
</evidence>
<dbReference type="GO" id="GO:0009306">
    <property type="term" value="P:protein secretion"/>
    <property type="evidence" value="ECO:0007669"/>
    <property type="project" value="InterPro"/>
</dbReference>
<dbReference type="EMBL" id="LT633164">
    <property type="protein sequence ID" value="SFZ71339.1"/>
    <property type="molecule type" value="Genomic_DNA"/>
</dbReference>
<protein>
    <submittedName>
        <fullName evidence="6">OMP512</fullName>
    </submittedName>
</protein>
<dbReference type="PANTHER" id="PTHR30332">
    <property type="entry name" value="PROBABLE GENERAL SECRETION PATHWAY PROTEIN D"/>
    <property type="match status" value="1"/>
</dbReference>
<dbReference type="PROSITE" id="PS51257">
    <property type="entry name" value="PROKAR_LIPOPROTEIN"/>
    <property type="match status" value="1"/>
</dbReference>
<feature type="domain" description="Secretin N-terminal" evidence="5">
    <location>
        <begin position="104"/>
        <end position="202"/>
    </location>
</feature>
<dbReference type="InterPro" id="IPR001775">
    <property type="entry name" value="GspD/PilQ"/>
</dbReference>
<evidence type="ECO:0000256" key="1">
    <source>
        <dbReference type="ARBA" id="ARBA00004370"/>
    </source>
</evidence>
<proteinExistence type="predicted"/>
<organism evidence="6">
    <name type="scientific">Helicobacter equorum</name>
    <dbReference type="NCBI Taxonomy" id="361872"/>
    <lineage>
        <taxon>Bacteria</taxon>
        <taxon>Pseudomonadati</taxon>
        <taxon>Campylobacterota</taxon>
        <taxon>Epsilonproteobacteria</taxon>
        <taxon>Campylobacterales</taxon>
        <taxon>Helicobacteraceae</taxon>
        <taxon>Helicobacter</taxon>
    </lineage>
</organism>
<dbReference type="GO" id="GO:0019867">
    <property type="term" value="C:outer membrane"/>
    <property type="evidence" value="ECO:0007669"/>
    <property type="project" value="InterPro"/>
</dbReference>
<dbReference type="PANTHER" id="PTHR30332:SF24">
    <property type="entry name" value="SECRETIN GSPD-RELATED"/>
    <property type="match status" value="1"/>
</dbReference>
<keyword evidence="2" id="KW-0732">Signal</keyword>
<accession>A0A1M4NGK5</accession>
<dbReference type="InterPro" id="IPR004846">
    <property type="entry name" value="T2SS/T3SS_dom"/>
</dbReference>
<dbReference type="GO" id="GO:0009297">
    <property type="term" value="P:pilus assembly"/>
    <property type="evidence" value="ECO:0007669"/>
    <property type="project" value="InterPro"/>
</dbReference>
<evidence type="ECO:0000259" key="5">
    <source>
        <dbReference type="Pfam" id="PF07655"/>
    </source>
</evidence>
<dbReference type="AlphaFoldDB" id="A0A1M4NGK5"/>
<dbReference type="InterPro" id="IPR013358">
    <property type="entry name" value="Pilus_biogenesis_MshL"/>
</dbReference>
<evidence type="ECO:0000256" key="3">
    <source>
        <dbReference type="ARBA" id="ARBA00023136"/>
    </source>
</evidence>
<evidence type="ECO:0000256" key="2">
    <source>
        <dbReference type="ARBA" id="ARBA00022729"/>
    </source>
</evidence>
<name>A0A1M4NGK5_9HELI</name>
<dbReference type="GO" id="GO:0015627">
    <property type="term" value="C:type II protein secretion system complex"/>
    <property type="evidence" value="ECO:0007669"/>
    <property type="project" value="TreeGrafter"/>
</dbReference>
<feature type="domain" description="Type II/III secretion system secretin-like" evidence="4">
    <location>
        <begin position="332"/>
        <end position="503"/>
    </location>
</feature>
<reference evidence="6" key="1">
    <citation type="submission" date="2016-10" db="EMBL/GenBank/DDBJ databases">
        <title>Proteomic and phylogenetic analysis of the outer membrane protein repertoire of gastric Helicobacter species.</title>
        <authorList>
            <person name="Joosten M."/>
        </authorList>
    </citation>
    <scope>NUCLEOTIDE SEQUENCE</scope>
    <source>
        <strain evidence="6">HeqF1</strain>
    </source>
</reference>
<dbReference type="PRINTS" id="PR00811">
    <property type="entry name" value="BCTERIALGSPD"/>
</dbReference>
<dbReference type="OrthoDB" id="9775455at2"/>
<dbReference type="RefSeq" id="WP_104694142.1">
    <property type="nucleotide sequence ID" value="NZ_FZPO01000019.1"/>
</dbReference>
<sequence>MQFPRLLRILCLAYYLTQQTTYACNALSFNANTTLSKILEAIALDCKLNIIYTQDLTHKILDSKVISLHFDNTSLQDILQTLLTQNDIGFTLENNLLSIWALQTKTFSINYISTARVGSSNTDVFFSQDSQNTPNAYQNPYAIQNFSTLESTQQAHKMALNKAAGHTLGTGKSGTKIYSIDEMDFWGELENEIYNIAYRPGDWYIPDSTIDTPQNTKDSKYAPKDIIINKGAGLLTITGSQKQIDRVEQYLASLAQKIHAQVLIDVNIFNVEHNDSATYGIDWEQFFNLTNLATTPIGSDNSSALILDNSGTSYGINIFSQGISIERIVEFLQTYGKVESISNPKVLTLNNQPAIISVGSVLRYQQNTTYQTTTQGTSVQNASEIFPSVFSGILLDVTPSIEGKKIILKINPSITKTKDISIENQTTALSSPPNLATKHLSSLVAIEDEQRIVLGGLIDKTETKIRKQIPILGNIPLLKYFFSYTKNTQVTKEMVIILSPRIMNIQTIEQLQDEIPQIPTYENSSLPLSNTQLAPKIHDLTLSYIIDSHTLNAPL</sequence>
<dbReference type="NCBIfam" id="TIGR02519">
    <property type="entry name" value="pilus_MshL"/>
    <property type="match status" value="1"/>
</dbReference>
<dbReference type="Pfam" id="PF07655">
    <property type="entry name" value="Secretin_N_2"/>
    <property type="match status" value="1"/>
</dbReference>
<dbReference type="InterPro" id="IPR011514">
    <property type="entry name" value="Secretin_N_2"/>
</dbReference>
<dbReference type="Pfam" id="PF00263">
    <property type="entry name" value="Secretin"/>
    <property type="match status" value="1"/>
</dbReference>